<protein>
    <submittedName>
        <fullName evidence="1">Uncharacterized protein</fullName>
    </submittedName>
</protein>
<organism evidence="1">
    <name type="scientific">viral metagenome</name>
    <dbReference type="NCBI Taxonomy" id="1070528"/>
    <lineage>
        <taxon>unclassified sequences</taxon>
        <taxon>metagenomes</taxon>
        <taxon>organismal metagenomes</taxon>
    </lineage>
</organism>
<evidence type="ECO:0000313" key="2">
    <source>
        <dbReference type="EMBL" id="QJH93509.1"/>
    </source>
</evidence>
<reference evidence="1" key="1">
    <citation type="submission" date="2020-03" db="EMBL/GenBank/DDBJ databases">
        <title>The deep terrestrial virosphere.</title>
        <authorList>
            <person name="Holmfeldt K."/>
            <person name="Nilsson E."/>
            <person name="Simone D."/>
            <person name="Lopez-Fernandez M."/>
            <person name="Wu X."/>
            <person name="de Brujin I."/>
            <person name="Lundin D."/>
            <person name="Andersson A."/>
            <person name="Bertilsson S."/>
            <person name="Dopson M."/>
        </authorList>
    </citation>
    <scope>NUCLEOTIDE SEQUENCE</scope>
    <source>
        <strain evidence="1">TM448A00064</strain>
        <strain evidence="2">TM448B00061</strain>
    </source>
</reference>
<dbReference type="AlphaFoldDB" id="A0A6H1Z917"/>
<accession>A0A6H1Z917</accession>
<evidence type="ECO:0000313" key="1">
    <source>
        <dbReference type="EMBL" id="QJA43941.1"/>
    </source>
</evidence>
<gene>
    <name evidence="1" type="ORF">TM448A00064_0120</name>
    <name evidence="2" type="ORF">TM448B00061_0129</name>
</gene>
<name>A0A6H1Z917_9ZZZZ</name>
<proteinExistence type="predicted"/>
<dbReference type="EMBL" id="MT143971">
    <property type="protein sequence ID" value="QJA43941.1"/>
    <property type="molecule type" value="Genomic_DNA"/>
</dbReference>
<sequence length="112" mass="13079">MPGMRYERDQGSQMSYYITKYALTQGILEVTDSQFEEHFRIFESVGARYLAGNNPGPFWRTHLMMNRDCWSSKMAAQAMVREMVKTKLASLRKQIKKLGELRVKIVKLKEPT</sequence>
<dbReference type="EMBL" id="MT144588">
    <property type="protein sequence ID" value="QJH93509.1"/>
    <property type="molecule type" value="Genomic_DNA"/>
</dbReference>